<evidence type="ECO:0000256" key="13">
    <source>
        <dbReference type="PROSITE-ProRule" id="PRU00175"/>
    </source>
</evidence>
<dbReference type="PANTHER" id="PTHR12429">
    <property type="entry name" value="NEURALIZED"/>
    <property type="match status" value="1"/>
</dbReference>
<dbReference type="Pfam" id="PF13920">
    <property type="entry name" value="zf-C3HC4_3"/>
    <property type="match status" value="1"/>
</dbReference>
<evidence type="ECO:0000256" key="14">
    <source>
        <dbReference type="SAM" id="MobiDB-lite"/>
    </source>
</evidence>
<evidence type="ECO:0000256" key="9">
    <source>
        <dbReference type="ARBA" id="ARBA00022771"/>
    </source>
</evidence>
<dbReference type="GO" id="GO:0045746">
    <property type="term" value="P:negative regulation of Notch signaling pathway"/>
    <property type="evidence" value="ECO:0007669"/>
    <property type="project" value="TreeGrafter"/>
</dbReference>
<dbReference type="GO" id="GO:0005886">
    <property type="term" value="C:plasma membrane"/>
    <property type="evidence" value="ECO:0007669"/>
    <property type="project" value="TreeGrafter"/>
</dbReference>
<evidence type="ECO:0000313" key="18">
    <source>
        <dbReference type="Proteomes" id="UP000694397"/>
    </source>
</evidence>
<dbReference type="FunFam" id="2.60.120.920:FF:000005">
    <property type="entry name" value="Putative E3 ubiquitin-protein ligase NEURL1B"/>
    <property type="match status" value="1"/>
</dbReference>
<feature type="domain" description="NHR" evidence="16">
    <location>
        <begin position="23"/>
        <end position="179"/>
    </location>
</feature>
<dbReference type="GeneTree" id="ENSGT00940000156696"/>
<accession>A0A8C9RWH4</accession>
<evidence type="ECO:0000256" key="5">
    <source>
        <dbReference type="ARBA" id="ARBA00022490"/>
    </source>
</evidence>
<gene>
    <name evidence="17" type="primary">NEURL1</name>
</gene>
<dbReference type="PROSITE" id="PS50089">
    <property type="entry name" value="ZF_RING_2"/>
    <property type="match status" value="1"/>
</dbReference>
<dbReference type="Gene3D" id="2.60.120.920">
    <property type="match status" value="2"/>
</dbReference>
<evidence type="ECO:0000256" key="1">
    <source>
        <dbReference type="ARBA" id="ARBA00000900"/>
    </source>
</evidence>
<evidence type="ECO:0000256" key="10">
    <source>
        <dbReference type="ARBA" id="ARBA00022786"/>
    </source>
</evidence>
<comment type="pathway">
    <text evidence="3">Protein modification; protein ubiquitination.</text>
</comment>
<dbReference type="PANTHER" id="PTHR12429:SF13">
    <property type="entry name" value="E3 UBIQUITIN-PROTEIN LIGASE NEURL1"/>
    <property type="match status" value="1"/>
</dbReference>
<evidence type="ECO:0000259" key="15">
    <source>
        <dbReference type="PROSITE" id="PS50089"/>
    </source>
</evidence>
<dbReference type="GO" id="GO:0008270">
    <property type="term" value="F:zinc ion binding"/>
    <property type="evidence" value="ECO:0007669"/>
    <property type="project" value="UniProtKB-KW"/>
</dbReference>
<dbReference type="PROSITE" id="PS51065">
    <property type="entry name" value="NHR"/>
    <property type="match status" value="2"/>
</dbReference>
<dbReference type="SUPFAM" id="SSF57850">
    <property type="entry name" value="RING/U-box"/>
    <property type="match status" value="1"/>
</dbReference>
<dbReference type="Pfam" id="PF07177">
    <property type="entry name" value="Neuralized"/>
    <property type="match status" value="2"/>
</dbReference>
<keyword evidence="8" id="KW-0677">Repeat</keyword>
<dbReference type="GO" id="GO:0061630">
    <property type="term" value="F:ubiquitin protein ligase activity"/>
    <property type="evidence" value="ECO:0007669"/>
    <property type="project" value="UniProtKB-EC"/>
</dbReference>
<protein>
    <recommendedName>
        <fullName evidence="4">RING-type E3 ubiquitin transferase</fullName>
        <ecNumber evidence="4">2.3.2.27</ecNumber>
    </recommendedName>
</protein>
<name>A0A8C9RWH4_SCLFO</name>
<dbReference type="EC" id="2.3.2.27" evidence="4"/>
<dbReference type="SMART" id="SM00588">
    <property type="entry name" value="NEUZ"/>
    <property type="match status" value="2"/>
</dbReference>
<reference evidence="17" key="2">
    <citation type="submission" date="2025-08" db="UniProtKB">
        <authorList>
            <consortium name="Ensembl"/>
        </authorList>
    </citation>
    <scope>IDENTIFICATION</scope>
</reference>
<dbReference type="Ensembl" id="ENSSFOT00015020342.2">
    <property type="protein sequence ID" value="ENSSFOP00015020112.2"/>
    <property type="gene ID" value="ENSSFOG00015012935.2"/>
</dbReference>
<dbReference type="InterPro" id="IPR001841">
    <property type="entry name" value="Znf_RING"/>
</dbReference>
<proteinExistence type="predicted"/>
<dbReference type="Gene3D" id="3.30.40.10">
    <property type="entry name" value="Zinc/RING finger domain, C3HC4 (zinc finger)"/>
    <property type="match status" value="1"/>
</dbReference>
<dbReference type="InterPro" id="IPR013083">
    <property type="entry name" value="Znf_RING/FYVE/PHD"/>
</dbReference>
<evidence type="ECO:0000256" key="3">
    <source>
        <dbReference type="ARBA" id="ARBA00004906"/>
    </source>
</evidence>
<evidence type="ECO:0000313" key="17">
    <source>
        <dbReference type="Ensembl" id="ENSSFOP00015020112.2"/>
    </source>
</evidence>
<keyword evidence="5" id="KW-0963">Cytoplasm</keyword>
<evidence type="ECO:0000256" key="4">
    <source>
        <dbReference type="ARBA" id="ARBA00012483"/>
    </source>
</evidence>
<evidence type="ECO:0000256" key="11">
    <source>
        <dbReference type="ARBA" id="ARBA00022833"/>
    </source>
</evidence>
<keyword evidence="12" id="KW-0914">Notch signaling pathway</keyword>
<dbReference type="AlphaFoldDB" id="A0A8C9RWH4"/>
<dbReference type="InterPro" id="IPR043136">
    <property type="entry name" value="B30.2/SPRY_sf"/>
</dbReference>
<keyword evidence="11" id="KW-0862">Zinc</keyword>
<dbReference type="InterPro" id="IPR037962">
    <property type="entry name" value="Neuralized"/>
</dbReference>
<dbReference type="InterPro" id="IPR006573">
    <property type="entry name" value="NHR_dom"/>
</dbReference>
<evidence type="ECO:0000256" key="8">
    <source>
        <dbReference type="ARBA" id="ARBA00022737"/>
    </source>
</evidence>
<dbReference type="Proteomes" id="UP000694397">
    <property type="component" value="Chromosome 4"/>
</dbReference>
<feature type="region of interest" description="Disordered" evidence="14">
    <location>
        <begin position="398"/>
        <end position="418"/>
    </location>
</feature>
<evidence type="ECO:0000256" key="7">
    <source>
        <dbReference type="ARBA" id="ARBA00022723"/>
    </source>
</evidence>
<comment type="catalytic activity">
    <reaction evidence="1">
        <text>S-ubiquitinyl-[E2 ubiquitin-conjugating enzyme]-L-cysteine + [acceptor protein]-L-lysine = [E2 ubiquitin-conjugating enzyme]-L-cysteine + N(6)-ubiquitinyl-[acceptor protein]-L-lysine.</text>
        <dbReference type="EC" id="2.3.2.27"/>
    </reaction>
</comment>
<evidence type="ECO:0000256" key="2">
    <source>
        <dbReference type="ARBA" id="ARBA00004496"/>
    </source>
</evidence>
<keyword evidence="18" id="KW-1185">Reference proteome</keyword>
<dbReference type="GO" id="GO:0005737">
    <property type="term" value="C:cytoplasm"/>
    <property type="evidence" value="ECO:0007669"/>
    <property type="project" value="UniProtKB-SubCell"/>
</dbReference>
<dbReference type="GO" id="GO:0014069">
    <property type="term" value="C:postsynaptic density"/>
    <property type="evidence" value="ECO:0007669"/>
    <property type="project" value="TreeGrafter"/>
</dbReference>
<evidence type="ECO:0000259" key="16">
    <source>
        <dbReference type="PROSITE" id="PS51065"/>
    </source>
</evidence>
<sequence>RQNPFKPKDGLSARPCAASFTAPLLFHPSTRGCHICLDPEERTATRQASFCNAITFSHRPVALCEQVRLKITKNQSCWSGAARLGFSAKDPCLLDPCSLPRYSCPDLVAQSGFWAKALPEELADEGNIVAFWVDGKGRVFCCVNDAAIALFFSGVDTAKPLWALVDVYGLTRAVQLLGESSRMVYHLRVALNPTLAPDYPPARCSQPGAPPQPAFTTVCPVSQNCFNLEQSRLLPAQLHSDLQLQALCGTRPRPQDGRTLAFTSRPLRAQETIFITVAKLSPAYCSMLTCGVTCCDPRSLQPSDLPHFPESLVDRNEFWAMRSVPIPLHSSDILHLLVDPAGRLLVSHNGVDVGGSVEVYTDPSRPLWMFFFLHGPLSQLQILGESCAELSRCPFSRTPSGTRTADPPESRTRSNPLHTSRSFPIILPKLVPSCPASSREECTICCENLVDTVIYTCGHMCLCYPCGIKLKSMSRACCPICRRSIRDIIKTYSCL</sequence>
<comment type="subcellular location">
    <subcellularLocation>
        <location evidence="2">Cytoplasm</location>
    </subcellularLocation>
</comment>
<keyword evidence="6" id="KW-0808">Transferase</keyword>
<reference evidence="17 18" key="1">
    <citation type="submission" date="2019-04" db="EMBL/GenBank/DDBJ databases">
        <authorList>
            <consortium name="Wellcome Sanger Institute Data Sharing"/>
        </authorList>
    </citation>
    <scope>NUCLEOTIDE SEQUENCE [LARGE SCALE GENOMIC DNA]</scope>
</reference>
<evidence type="ECO:0000256" key="6">
    <source>
        <dbReference type="ARBA" id="ARBA00022679"/>
    </source>
</evidence>
<dbReference type="GO" id="GO:0007219">
    <property type="term" value="P:Notch signaling pathway"/>
    <property type="evidence" value="ECO:0007669"/>
    <property type="project" value="UniProtKB-KW"/>
</dbReference>
<dbReference type="FunFam" id="3.30.40.10:FF:000056">
    <property type="entry name" value="Putative E3 ubiquitin-protein ligase NEURL1B"/>
    <property type="match status" value="1"/>
</dbReference>
<organism evidence="17 18">
    <name type="scientific">Scleropages formosus</name>
    <name type="common">Asian bonytongue</name>
    <name type="synonym">Osteoglossum formosum</name>
    <dbReference type="NCBI Taxonomy" id="113540"/>
    <lineage>
        <taxon>Eukaryota</taxon>
        <taxon>Metazoa</taxon>
        <taxon>Chordata</taxon>
        <taxon>Craniata</taxon>
        <taxon>Vertebrata</taxon>
        <taxon>Euteleostomi</taxon>
        <taxon>Actinopterygii</taxon>
        <taxon>Neopterygii</taxon>
        <taxon>Teleostei</taxon>
        <taxon>Osteoglossocephala</taxon>
        <taxon>Osteoglossomorpha</taxon>
        <taxon>Osteoglossiformes</taxon>
        <taxon>Osteoglossidae</taxon>
        <taxon>Scleropages</taxon>
    </lineage>
</organism>
<evidence type="ECO:0000256" key="12">
    <source>
        <dbReference type="ARBA" id="ARBA00022976"/>
    </source>
</evidence>
<reference evidence="17" key="3">
    <citation type="submission" date="2025-09" db="UniProtKB">
        <authorList>
            <consortium name="Ensembl"/>
        </authorList>
    </citation>
    <scope>IDENTIFICATION</scope>
</reference>
<keyword evidence="9 13" id="KW-0863">Zinc-finger</keyword>
<keyword evidence="10" id="KW-0833">Ubl conjugation pathway</keyword>
<feature type="domain" description="NHR" evidence="16">
    <location>
        <begin position="229"/>
        <end position="385"/>
    </location>
</feature>
<keyword evidence="7" id="KW-0479">Metal-binding</keyword>
<feature type="domain" description="RING-type" evidence="15">
    <location>
        <begin position="442"/>
        <end position="482"/>
    </location>
</feature>